<protein>
    <submittedName>
        <fullName evidence="1">Uncharacterized protein</fullName>
    </submittedName>
</protein>
<comment type="caution">
    <text evidence="1">The sequence shown here is derived from an EMBL/GenBank/DDBJ whole genome shotgun (WGS) entry which is preliminary data.</text>
</comment>
<name>A0A645DGI2_9ZZZZ</name>
<dbReference type="AlphaFoldDB" id="A0A645DGI2"/>
<accession>A0A645DGI2</accession>
<evidence type="ECO:0000313" key="1">
    <source>
        <dbReference type="EMBL" id="MPM88446.1"/>
    </source>
</evidence>
<gene>
    <name evidence="1" type="ORF">SDC9_135550</name>
</gene>
<sequence>MHVEIELFKIDLQLQRTIHAKLIEVDLLFQAGVDAIQKARKLLNAHVKAIGKLRVRTAKLSCILG</sequence>
<proteinExistence type="predicted"/>
<organism evidence="1">
    <name type="scientific">bioreactor metagenome</name>
    <dbReference type="NCBI Taxonomy" id="1076179"/>
    <lineage>
        <taxon>unclassified sequences</taxon>
        <taxon>metagenomes</taxon>
        <taxon>ecological metagenomes</taxon>
    </lineage>
</organism>
<reference evidence="1" key="1">
    <citation type="submission" date="2019-08" db="EMBL/GenBank/DDBJ databases">
        <authorList>
            <person name="Kucharzyk K."/>
            <person name="Murdoch R.W."/>
            <person name="Higgins S."/>
            <person name="Loffler F."/>
        </authorList>
    </citation>
    <scope>NUCLEOTIDE SEQUENCE</scope>
</reference>
<dbReference type="EMBL" id="VSSQ01036064">
    <property type="protein sequence ID" value="MPM88446.1"/>
    <property type="molecule type" value="Genomic_DNA"/>
</dbReference>